<evidence type="ECO:0000256" key="1">
    <source>
        <dbReference type="ARBA" id="ARBA00006484"/>
    </source>
</evidence>
<dbReference type="InterPro" id="IPR002347">
    <property type="entry name" value="SDR_fam"/>
</dbReference>
<feature type="transmembrane region" description="Helical" evidence="3">
    <location>
        <begin position="375"/>
        <end position="393"/>
    </location>
</feature>
<keyword evidence="5" id="KW-1185">Reference proteome</keyword>
<dbReference type="GO" id="GO:0016491">
    <property type="term" value="F:oxidoreductase activity"/>
    <property type="evidence" value="ECO:0007669"/>
    <property type="project" value="UniProtKB-KW"/>
</dbReference>
<evidence type="ECO:0008006" key="6">
    <source>
        <dbReference type="Google" id="ProtNLM"/>
    </source>
</evidence>
<evidence type="ECO:0000313" key="5">
    <source>
        <dbReference type="Proteomes" id="UP000316079"/>
    </source>
</evidence>
<accession>A0A553QS40</accession>
<comment type="caution">
    <text evidence="4">The sequence shown here is derived from an EMBL/GenBank/DDBJ whole genome shotgun (WGS) entry which is preliminary data.</text>
</comment>
<evidence type="ECO:0000313" key="4">
    <source>
        <dbReference type="EMBL" id="TRY92793.1"/>
    </source>
</evidence>
<dbReference type="SUPFAM" id="SSF51735">
    <property type="entry name" value="NAD(P)-binding Rossmann-fold domains"/>
    <property type="match status" value="2"/>
</dbReference>
<name>A0A553QS40_9TELE</name>
<organism evidence="4 5">
    <name type="scientific">Danionella cerebrum</name>
    <dbReference type="NCBI Taxonomy" id="2873325"/>
    <lineage>
        <taxon>Eukaryota</taxon>
        <taxon>Metazoa</taxon>
        <taxon>Chordata</taxon>
        <taxon>Craniata</taxon>
        <taxon>Vertebrata</taxon>
        <taxon>Euteleostomi</taxon>
        <taxon>Actinopterygii</taxon>
        <taxon>Neopterygii</taxon>
        <taxon>Teleostei</taxon>
        <taxon>Ostariophysi</taxon>
        <taxon>Cypriniformes</taxon>
        <taxon>Danionidae</taxon>
        <taxon>Danioninae</taxon>
        <taxon>Danionella</taxon>
    </lineage>
</organism>
<evidence type="ECO:0000256" key="3">
    <source>
        <dbReference type="SAM" id="Phobius"/>
    </source>
</evidence>
<dbReference type="Pfam" id="PF00106">
    <property type="entry name" value="adh_short"/>
    <property type="match status" value="2"/>
</dbReference>
<keyword evidence="3" id="KW-1133">Transmembrane helix</keyword>
<dbReference type="FunFam" id="3.40.50.720:FF:000074">
    <property type="entry name" value="Retinol dehydrogenase type 1"/>
    <property type="match status" value="2"/>
</dbReference>
<dbReference type="Gene3D" id="3.40.50.720">
    <property type="entry name" value="NAD(P)-binding Rossmann-like Domain"/>
    <property type="match status" value="2"/>
</dbReference>
<evidence type="ECO:0000256" key="2">
    <source>
        <dbReference type="ARBA" id="ARBA00023002"/>
    </source>
</evidence>
<dbReference type="STRING" id="623744.A0A553QS40"/>
<dbReference type="EMBL" id="SRMA01025597">
    <property type="protein sequence ID" value="TRY92793.1"/>
    <property type="molecule type" value="Genomic_DNA"/>
</dbReference>
<dbReference type="PANTHER" id="PTHR43313:SF52">
    <property type="entry name" value="DEHYDROGENASE_REDUCTASE (SDR FAMILY) MEMBER 9"/>
    <property type="match status" value="1"/>
</dbReference>
<feature type="transmembrane region" description="Helical" evidence="3">
    <location>
        <begin position="5"/>
        <end position="21"/>
    </location>
</feature>
<sequence length="714" mass="79371">MKDMFLYIFALIVLYYVFRWFRELARVPDKSERYVYITGCDTGFGNLLTRHLDVLGFRVIAGCFTERGEQELKNICSERLTALRLDVTNSESVENAANIIKSLVGGRGLWAVVNNAGISFPTAPNDWLNINDFRPMLEVNLMGVIAVTLSILPLIKKAKGRVVNVASVFGRISTFGGAYCISKYGVEAFNDSLRRGMAPFGVKVLCIEPGFFRTAVTDYNVAQTNFNRLWERLPQETKDEYGNDFIDKAAQVMKEKIDKIVDSDLMKVVRCMEHAVAAVHPRTRYSPGWDAKLFWLPLSYMPSFISDAFIIKNTVKPKVSVLYVKLVAMVKSLVAMDGKTFGICALQSVCAAPFSAAAATLTTPPVMEGLSCCDCCWWCFLVIIAIFVAAWFYRDSCQITGVNEKYVLITGCDSGFGNLAARQLDRRGFHVIAACLTETGAEKLQSTTSDRCQTILLNVTDSSSINRAVDHVRRVTGDRGLWGLVNNAGISVPIGPIEWMQMEDFRKVLDVNLMGVIDVTLQFLPLLKKARGRLVNVASILGRLSIIGGGYCLAKFGVEAFSDSLRRELVHFGVKVSIIEPGFFKTQVTDLGIIEGDLKKRWRNLPEDVIKAYGDSYLENYLKLQVFSSDILASSDLSKVTSYLKLQAFSMNLLTTSDLSKVTSCMQHALSVCHPRTRYSAGWDAKFLWIPLSYLPACAADILINALLPSVRPS</sequence>
<dbReference type="PRINTS" id="PR00080">
    <property type="entry name" value="SDRFAMILY"/>
</dbReference>
<dbReference type="PROSITE" id="PS00061">
    <property type="entry name" value="ADH_SHORT"/>
    <property type="match status" value="1"/>
</dbReference>
<comment type="similarity">
    <text evidence="1">Belongs to the short-chain dehydrogenases/reductases (SDR) family.</text>
</comment>
<dbReference type="PRINTS" id="PR00081">
    <property type="entry name" value="GDHRDH"/>
</dbReference>
<gene>
    <name evidence="4" type="ORF">DNTS_024865</name>
</gene>
<dbReference type="InterPro" id="IPR020904">
    <property type="entry name" value="Sc_DH/Rdtase_CS"/>
</dbReference>
<keyword evidence="3" id="KW-0812">Transmembrane</keyword>
<keyword evidence="3" id="KW-0472">Membrane</keyword>
<reference evidence="4 5" key="1">
    <citation type="journal article" date="2019" name="Sci. Data">
        <title>Hybrid genome assembly and annotation of Danionella translucida.</title>
        <authorList>
            <person name="Kadobianskyi M."/>
            <person name="Schulze L."/>
            <person name="Schuelke M."/>
            <person name="Judkewitz B."/>
        </authorList>
    </citation>
    <scope>NUCLEOTIDE SEQUENCE [LARGE SCALE GENOMIC DNA]</scope>
    <source>
        <strain evidence="4 5">Bolton</strain>
    </source>
</reference>
<dbReference type="OrthoDB" id="5296at2759"/>
<keyword evidence="2" id="KW-0560">Oxidoreductase</keyword>
<dbReference type="Proteomes" id="UP000316079">
    <property type="component" value="Unassembled WGS sequence"/>
</dbReference>
<proteinExistence type="inferred from homology"/>
<dbReference type="InterPro" id="IPR036291">
    <property type="entry name" value="NAD(P)-bd_dom_sf"/>
</dbReference>
<protein>
    <recommendedName>
        <fullName evidence="6">Retinol dehydrogenase 1</fullName>
    </recommendedName>
</protein>
<dbReference type="GO" id="GO:0008202">
    <property type="term" value="P:steroid metabolic process"/>
    <property type="evidence" value="ECO:0007669"/>
    <property type="project" value="TreeGrafter"/>
</dbReference>
<dbReference type="AlphaFoldDB" id="A0A553QS40"/>
<dbReference type="PANTHER" id="PTHR43313">
    <property type="entry name" value="SHORT-CHAIN DEHYDROGENASE/REDUCTASE FAMILY 9C"/>
    <property type="match status" value="1"/>
</dbReference>